<comment type="caution">
    <text evidence="4">The sequence shown here is derived from an EMBL/GenBank/DDBJ whole genome shotgun (WGS) entry which is preliminary data.</text>
</comment>
<dbReference type="PROSITE" id="PS50110">
    <property type="entry name" value="RESPONSE_REGULATORY"/>
    <property type="match status" value="1"/>
</dbReference>
<dbReference type="Pfam" id="PF00072">
    <property type="entry name" value="Response_reg"/>
    <property type="match status" value="1"/>
</dbReference>
<dbReference type="EMBL" id="JBIGHX010000003">
    <property type="protein sequence ID" value="MFG6462426.1"/>
    <property type="molecule type" value="Genomic_DNA"/>
</dbReference>
<dbReference type="PANTHER" id="PTHR44591">
    <property type="entry name" value="STRESS RESPONSE REGULATOR PROTEIN 1"/>
    <property type="match status" value="1"/>
</dbReference>
<dbReference type="SMART" id="SM00448">
    <property type="entry name" value="REC"/>
    <property type="match status" value="1"/>
</dbReference>
<dbReference type="InterPro" id="IPR001789">
    <property type="entry name" value="Sig_transdc_resp-reg_receiver"/>
</dbReference>
<evidence type="ECO:0000313" key="4">
    <source>
        <dbReference type="EMBL" id="MFG6462426.1"/>
    </source>
</evidence>
<sequence>MNTSADLPRVLVVDDNPDASEVLALLIELEGFAAATARTLAQAREAVTQRPPQLVFLDVNLPDGSGLDLLAPMKADPRTAGARVVMLSGLIDDRVREQALRLGASDYIVKPLGHEQLTALLDAVR</sequence>
<keyword evidence="5" id="KW-1185">Reference proteome</keyword>
<accession>A0ABW7GKD3</accession>
<keyword evidence="1 2" id="KW-0597">Phosphoprotein</keyword>
<organism evidence="4 5">
    <name type="scientific">Pelomonas lactea</name>
    <dbReference type="NCBI Taxonomy" id="3299030"/>
    <lineage>
        <taxon>Bacteria</taxon>
        <taxon>Pseudomonadati</taxon>
        <taxon>Pseudomonadota</taxon>
        <taxon>Betaproteobacteria</taxon>
        <taxon>Burkholderiales</taxon>
        <taxon>Sphaerotilaceae</taxon>
        <taxon>Roseateles</taxon>
    </lineage>
</organism>
<gene>
    <name evidence="4" type="ORF">ACG04Q_12670</name>
</gene>
<dbReference type="InterPro" id="IPR011006">
    <property type="entry name" value="CheY-like_superfamily"/>
</dbReference>
<feature type="domain" description="Response regulatory" evidence="3">
    <location>
        <begin position="9"/>
        <end position="125"/>
    </location>
</feature>
<dbReference type="SUPFAM" id="SSF52172">
    <property type="entry name" value="CheY-like"/>
    <property type="match status" value="1"/>
</dbReference>
<evidence type="ECO:0000259" key="3">
    <source>
        <dbReference type="PROSITE" id="PS50110"/>
    </source>
</evidence>
<reference evidence="4 5" key="1">
    <citation type="submission" date="2024-08" db="EMBL/GenBank/DDBJ databases">
        <authorList>
            <person name="Lu H."/>
        </authorList>
    </citation>
    <scope>NUCLEOTIDE SEQUENCE [LARGE SCALE GENOMIC DNA]</scope>
    <source>
        <strain evidence="4 5">DXS20W</strain>
    </source>
</reference>
<dbReference type="RefSeq" id="WP_394511284.1">
    <property type="nucleotide sequence ID" value="NZ_JBIGHX010000003.1"/>
</dbReference>
<evidence type="ECO:0000313" key="5">
    <source>
        <dbReference type="Proteomes" id="UP001606302"/>
    </source>
</evidence>
<evidence type="ECO:0000256" key="1">
    <source>
        <dbReference type="ARBA" id="ARBA00022553"/>
    </source>
</evidence>
<feature type="modified residue" description="4-aspartylphosphate" evidence="2">
    <location>
        <position position="58"/>
    </location>
</feature>
<protein>
    <submittedName>
        <fullName evidence="4">PleD family two-component system response regulator</fullName>
    </submittedName>
</protein>
<proteinExistence type="predicted"/>
<dbReference type="Gene3D" id="3.40.50.2300">
    <property type="match status" value="1"/>
</dbReference>
<dbReference type="PANTHER" id="PTHR44591:SF3">
    <property type="entry name" value="RESPONSE REGULATORY DOMAIN-CONTAINING PROTEIN"/>
    <property type="match status" value="1"/>
</dbReference>
<evidence type="ECO:0000256" key="2">
    <source>
        <dbReference type="PROSITE-ProRule" id="PRU00169"/>
    </source>
</evidence>
<dbReference type="Proteomes" id="UP001606302">
    <property type="component" value="Unassembled WGS sequence"/>
</dbReference>
<dbReference type="CDD" id="cd00156">
    <property type="entry name" value="REC"/>
    <property type="match status" value="1"/>
</dbReference>
<dbReference type="InterPro" id="IPR050595">
    <property type="entry name" value="Bact_response_regulator"/>
</dbReference>
<name>A0ABW7GKD3_9BURK</name>